<sequence length="212" mass="23505">MMYETDMIELTSRNKVLLSFWSMLLHRVQQKNIQLGLWRAKRPLPFRFKLTSPTWDQVFPRLPPIDLLSVDLVYSASLNPAVGDKDRDTYRDLALRDDRELMEMLSPPKVSYAKAVKSSTLTTAESSGESRPSTASASLDASTSVASLTAPNGSYDVAIASVPSIVANEQRKEEMEESASTGELSPITSEGTTADLVSYQLREEPSHKSNFV</sequence>
<proteinExistence type="predicted"/>
<evidence type="ECO:0000313" key="2">
    <source>
        <dbReference type="EnsemblMetazoa" id="GPAI000353-PA"/>
    </source>
</evidence>
<feature type="region of interest" description="Disordered" evidence="1">
    <location>
        <begin position="168"/>
        <end position="195"/>
    </location>
</feature>
<name>A0A1A9Z0K1_GLOPL</name>
<accession>A0A1A9Z0K1</accession>
<dbReference type="EnsemblMetazoa" id="GPAI000353-RA">
    <property type="protein sequence ID" value="GPAI000353-PA"/>
    <property type="gene ID" value="GPAI000353"/>
</dbReference>
<dbReference type="Proteomes" id="UP000092445">
    <property type="component" value="Unassembled WGS sequence"/>
</dbReference>
<evidence type="ECO:0000256" key="1">
    <source>
        <dbReference type="SAM" id="MobiDB-lite"/>
    </source>
</evidence>
<evidence type="ECO:0000313" key="3">
    <source>
        <dbReference type="Proteomes" id="UP000092445"/>
    </source>
</evidence>
<reference evidence="3" key="1">
    <citation type="submission" date="2014-03" db="EMBL/GenBank/DDBJ databases">
        <authorList>
            <person name="Aksoy S."/>
            <person name="Warren W."/>
            <person name="Wilson R.K."/>
        </authorList>
    </citation>
    <scope>NUCLEOTIDE SEQUENCE [LARGE SCALE GENOMIC DNA]</scope>
    <source>
        <strain evidence="3">IAEA</strain>
    </source>
</reference>
<organism evidence="2 3">
    <name type="scientific">Glossina pallidipes</name>
    <name type="common">Tsetse fly</name>
    <dbReference type="NCBI Taxonomy" id="7398"/>
    <lineage>
        <taxon>Eukaryota</taxon>
        <taxon>Metazoa</taxon>
        <taxon>Ecdysozoa</taxon>
        <taxon>Arthropoda</taxon>
        <taxon>Hexapoda</taxon>
        <taxon>Insecta</taxon>
        <taxon>Pterygota</taxon>
        <taxon>Neoptera</taxon>
        <taxon>Endopterygota</taxon>
        <taxon>Diptera</taxon>
        <taxon>Brachycera</taxon>
        <taxon>Muscomorpha</taxon>
        <taxon>Hippoboscoidea</taxon>
        <taxon>Glossinidae</taxon>
        <taxon>Glossina</taxon>
    </lineage>
</organism>
<dbReference type="AlphaFoldDB" id="A0A1A9Z0K1"/>
<reference evidence="2" key="2">
    <citation type="submission" date="2020-05" db="UniProtKB">
        <authorList>
            <consortium name="EnsemblMetazoa"/>
        </authorList>
    </citation>
    <scope>IDENTIFICATION</scope>
    <source>
        <strain evidence="2">IAEA</strain>
    </source>
</reference>
<protein>
    <submittedName>
        <fullName evidence="2">Uncharacterized protein</fullName>
    </submittedName>
</protein>
<dbReference type="VEuPathDB" id="VectorBase:GPAI000353"/>
<feature type="compositionally biased region" description="Polar residues" evidence="1">
    <location>
        <begin position="178"/>
        <end position="192"/>
    </location>
</feature>
<keyword evidence="3" id="KW-1185">Reference proteome</keyword>